<dbReference type="EMBL" id="KQ965739">
    <property type="protein sequence ID" value="KXS19173.1"/>
    <property type="molecule type" value="Genomic_DNA"/>
</dbReference>
<proteinExistence type="predicted"/>
<dbReference type="PROSITE" id="PS50181">
    <property type="entry name" value="FBOX"/>
    <property type="match status" value="1"/>
</dbReference>
<feature type="compositionally biased region" description="Basic and acidic residues" evidence="1">
    <location>
        <begin position="104"/>
        <end position="113"/>
    </location>
</feature>
<dbReference type="InterPro" id="IPR036047">
    <property type="entry name" value="F-box-like_dom_sf"/>
</dbReference>
<feature type="domain" description="F-box" evidence="2">
    <location>
        <begin position="150"/>
        <end position="194"/>
    </location>
</feature>
<dbReference type="OrthoDB" id="10014558at2759"/>
<dbReference type="InterPro" id="IPR001810">
    <property type="entry name" value="F-box_dom"/>
</dbReference>
<evidence type="ECO:0000256" key="1">
    <source>
        <dbReference type="SAM" id="MobiDB-lite"/>
    </source>
</evidence>
<evidence type="ECO:0000313" key="3">
    <source>
        <dbReference type="EMBL" id="KXS19173.1"/>
    </source>
</evidence>
<feature type="compositionally biased region" description="Basic and acidic residues" evidence="1">
    <location>
        <begin position="1"/>
        <end position="28"/>
    </location>
</feature>
<sequence>MPRIDRSIRPERTREMSPTKNVPKDPFKRGFLGQEYTTLPTRSIQHKSSATSGLGLCADQNGTHHSNSPHGFEEAATAFLDWQRWLTILSAPIQSPQSPPRKNGTRDRPAKHCTDYTDQAGARCWKPGPRTTNLTSQVTPTANQHINQPAVPVPDLPIEMLHHIFSYLDQTEVYPVRYVNPLWDAAVATKYIRSGSKIMLTVCDASIVDVSRTNGGVDLVGYNIVWKCHLVRDRETRRTISDPAVRIITSPCKDTICFTPEEMARYDLYRDPRMDDLASPMTRRPREQAVVEFLSTANRDEYIKLCTRKRSTFDVSM</sequence>
<keyword evidence="4" id="KW-1185">Reference proteome</keyword>
<evidence type="ECO:0000259" key="2">
    <source>
        <dbReference type="PROSITE" id="PS50181"/>
    </source>
</evidence>
<dbReference type="Pfam" id="PF12937">
    <property type="entry name" value="F-box-like"/>
    <property type="match status" value="1"/>
</dbReference>
<feature type="region of interest" description="Disordered" evidence="1">
    <location>
        <begin position="1"/>
        <end position="30"/>
    </location>
</feature>
<reference evidence="3 4" key="1">
    <citation type="journal article" date="2015" name="Genome Biol. Evol.">
        <title>Phylogenomic analyses indicate that early fungi evolved digesting cell walls of algal ancestors of land plants.</title>
        <authorList>
            <person name="Chang Y."/>
            <person name="Wang S."/>
            <person name="Sekimoto S."/>
            <person name="Aerts A.L."/>
            <person name="Choi C."/>
            <person name="Clum A."/>
            <person name="LaButti K.M."/>
            <person name="Lindquist E.A."/>
            <person name="Yee Ngan C."/>
            <person name="Ohm R.A."/>
            <person name="Salamov A.A."/>
            <person name="Grigoriev I.V."/>
            <person name="Spatafora J.W."/>
            <person name="Berbee M.L."/>
        </authorList>
    </citation>
    <scope>NUCLEOTIDE SEQUENCE [LARGE SCALE GENOMIC DNA]</scope>
    <source>
        <strain evidence="3 4">JEL478</strain>
    </source>
</reference>
<dbReference type="AlphaFoldDB" id="A0A139ARM2"/>
<evidence type="ECO:0000313" key="4">
    <source>
        <dbReference type="Proteomes" id="UP000070544"/>
    </source>
</evidence>
<dbReference type="SUPFAM" id="SSF81383">
    <property type="entry name" value="F-box domain"/>
    <property type="match status" value="1"/>
</dbReference>
<dbReference type="Proteomes" id="UP000070544">
    <property type="component" value="Unassembled WGS sequence"/>
</dbReference>
<accession>A0A139ARM2</accession>
<feature type="region of interest" description="Disordered" evidence="1">
    <location>
        <begin position="91"/>
        <end position="113"/>
    </location>
</feature>
<organism evidence="3 4">
    <name type="scientific">Gonapodya prolifera (strain JEL478)</name>
    <name type="common">Monoblepharis prolifera</name>
    <dbReference type="NCBI Taxonomy" id="1344416"/>
    <lineage>
        <taxon>Eukaryota</taxon>
        <taxon>Fungi</taxon>
        <taxon>Fungi incertae sedis</taxon>
        <taxon>Chytridiomycota</taxon>
        <taxon>Chytridiomycota incertae sedis</taxon>
        <taxon>Monoblepharidomycetes</taxon>
        <taxon>Monoblepharidales</taxon>
        <taxon>Gonapodyaceae</taxon>
        <taxon>Gonapodya</taxon>
    </lineage>
</organism>
<gene>
    <name evidence="3" type="ORF">M427DRAFT_132197</name>
</gene>
<protein>
    <recommendedName>
        <fullName evidence="2">F-box domain-containing protein</fullName>
    </recommendedName>
</protein>
<name>A0A139ARM2_GONPJ</name>